<evidence type="ECO:0000313" key="9">
    <source>
        <dbReference type="Proteomes" id="UP001054889"/>
    </source>
</evidence>
<keyword evidence="1" id="KW-0433">Leucine-rich repeat</keyword>
<keyword evidence="2" id="KW-0677">Repeat</keyword>
<accession>A0AAV5FPI2</accession>
<dbReference type="InterPro" id="IPR032675">
    <property type="entry name" value="LRR_dom_sf"/>
</dbReference>
<feature type="domain" description="NB-ARC" evidence="5">
    <location>
        <begin position="235"/>
        <end position="405"/>
    </location>
</feature>
<evidence type="ECO:0000313" key="8">
    <source>
        <dbReference type="EMBL" id="GJN36552.1"/>
    </source>
</evidence>
<evidence type="ECO:0000256" key="1">
    <source>
        <dbReference type="ARBA" id="ARBA00022614"/>
    </source>
</evidence>
<dbReference type="Gene3D" id="1.10.8.430">
    <property type="entry name" value="Helical domain of apoptotic protease-activating factors"/>
    <property type="match status" value="1"/>
</dbReference>
<sequence length="1119" mass="127323">MDTAVVPATGVINDGALLPWASNVGLGRKVEQLIAARRELSSVLAEAQGKEIQNQALLLHLREAWNRACSAKDLLCELDYYRIHGEMEQPDDKLLHGIGDQNFLLSAPGSDIKFSNNDIAETAEDASTDKKVPVRNEGSAPPTAEITPYITNTMVVANTAGPVSHYEILGKDISREISEQVEECCRITAHVRKALELENLDHRIMQIHNSTMSDYRESSPYHSEHKVHGRDQERDFIISKLTNEESTTKKISVIAITGHGGVGKTTLARLVFNNSIVSKHFDILLWVYVSVHFDQVKIMHELLDTLCGDSHEKITKSDELQEKLEYMLKLKRVLLVMDDMWEDSKKETWDGLINALLTNDVYGNKVLVTTRKPSVATMIGASDRINLDGLNKGDFWRLFKECAFGDENYKGEKKLEKIGQRIVERLKGNPLAAKTLGKVLRRKFDVDYWRRVLDTSEWKYRSDEDDIMPALMISYKYLPHHLQRCFSYCAVFPKYHSYDQGSLVHMWIAQDFVYSLDVHRRPEDIGIEYLNGLVDGGFLEKQSELSSLLIMHDLIHDLAQKVSLDESFTIENSDPRDIPLLVRHVSVITEREYKTETDGVVHPNEQFLEEFSNSVIKLRRRSLSTLMLFGPHDSDFANTFRQEISEVKSVRVLKLEMVFFELDALIDNISAFINLRHLELGCFYKGPRLELPEVICRLYHLQVLDVIKNWGVGTVLPRGMNKLVNLRHFIAEKELHTQIASIGKMVALQELKAFDVREESEFSISQLKGLNQLRGSISISSLYHVRREEAAEARLCDKVYLTSLELSWYTLSGARSGKRSALILENLELPSCLRNLRIVAYRHDIPSWLSSNVHLTSLRSIYLVNCLRWESIPHPNQLPLLQEMHLINLPRVRNIEIGPLKTLELRRLQNLRQCILSEKEQSYATLRILEVESCPRLNTFLSDIFVSSGFTRSWVASAAEFRSDHKFSLPLQQLHTDDLGVLSVPICSQLTCLKSLLIDGDHDAGHGYVDIFSDNHEKGLLLLTSLRHLALEKFEHLQSLPAALRSLTSLKRLNIGNCGRITSLPVEGLPDSLKDLEIFNCTKELNSVCRAMVRAKKINLCIDGTDENDFLNDGTDENN</sequence>
<dbReference type="PRINTS" id="PR00364">
    <property type="entry name" value="DISEASERSIST"/>
</dbReference>
<dbReference type="GO" id="GO:0043531">
    <property type="term" value="F:ADP binding"/>
    <property type="evidence" value="ECO:0007669"/>
    <property type="project" value="InterPro"/>
</dbReference>
<reference evidence="8" key="1">
    <citation type="journal article" date="2018" name="DNA Res.">
        <title>Multiple hybrid de novo genome assembly of finger millet, an orphan allotetraploid crop.</title>
        <authorList>
            <person name="Hatakeyama M."/>
            <person name="Aluri S."/>
            <person name="Balachadran M.T."/>
            <person name="Sivarajan S.R."/>
            <person name="Patrignani A."/>
            <person name="Gruter S."/>
            <person name="Poveda L."/>
            <person name="Shimizu-Inatsugi R."/>
            <person name="Baeten J."/>
            <person name="Francoijs K.J."/>
            <person name="Nataraja K.N."/>
            <person name="Reddy Y.A.N."/>
            <person name="Phadnis S."/>
            <person name="Ravikumar R.L."/>
            <person name="Schlapbach R."/>
            <person name="Sreeman S.M."/>
            <person name="Shimizu K.K."/>
        </authorList>
    </citation>
    <scope>NUCLEOTIDE SEQUENCE</scope>
</reference>
<dbReference type="Gene3D" id="3.80.10.10">
    <property type="entry name" value="Ribonuclease Inhibitor"/>
    <property type="match status" value="2"/>
</dbReference>
<dbReference type="InterPro" id="IPR002182">
    <property type="entry name" value="NB-ARC"/>
</dbReference>
<dbReference type="AlphaFoldDB" id="A0AAV5FPI2"/>
<dbReference type="SUPFAM" id="SSF52058">
    <property type="entry name" value="L domain-like"/>
    <property type="match status" value="2"/>
</dbReference>
<feature type="domain" description="Disease resistance protein winged helix" evidence="6">
    <location>
        <begin position="491"/>
        <end position="559"/>
    </location>
</feature>
<evidence type="ECO:0000259" key="7">
    <source>
        <dbReference type="Pfam" id="PF25019"/>
    </source>
</evidence>
<keyword evidence="3" id="KW-0611">Plant defense</keyword>
<gene>
    <name evidence="8" type="primary">gb25425</name>
    <name evidence="8" type="ORF">PR202_gb25425</name>
</gene>
<evidence type="ECO:0008006" key="10">
    <source>
        <dbReference type="Google" id="ProtNLM"/>
    </source>
</evidence>
<dbReference type="Gene3D" id="3.40.50.300">
    <property type="entry name" value="P-loop containing nucleotide triphosphate hydrolases"/>
    <property type="match status" value="1"/>
</dbReference>
<protein>
    <recommendedName>
        <fullName evidence="10">NB-ARC domain-containing protein</fullName>
    </recommendedName>
</protein>
<organism evidence="8 9">
    <name type="scientific">Eleusine coracana subsp. coracana</name>
    <dbReference type="NCBI Taxonomy" id="191504"/>
    <lineage>
        <taxon>Eukaryota</taxon>
        <taxon>Viridiplantae</taxon>
        <taxon>Streptophyta</taxon>
        <taxon>Embryophyta</taxon>
        <taxon>Tracheophyta</taxon>
        <taxon>Spermatophyta</taxon>
        <taxon>Magnoliopsida</taxon>
        <taxon>Liliopsida</taxon>
        <taxon>Poales</taxon>
        <taxon>Poaceae</taxon>
        <taxon>PACMAD clade</taxon>
        <taxon>Chloridoideae</taxon>
        <taxon>Cynodonteae</taxon>
        <taxon>Eleusininae</taxon>
        <taxon>Eleusine</taxon>
    </lineage>
</organism>
<feature type="region of interest" description="Disordered" evidence="4">
    <location>
        <begin position="124"/>
        <end position="145"/>
    </location>
</feature>
<evidence type="ECO:0000259" key="5">
    <source>
        <dbReference type="Pfam" id="PF00931"/>
    </source>
</evidence>
<dbReference type="Proteomes" id="UP001054889">
    <property type="component" value="Unassembled WGS sequence"/>
</dbReference>
<proteinExistence type="predicted"/>
<dbReference type="PANTHER" id="PTHR36766">
    <property type="entry name" value="PLANT BROAD-SPECTRUM MILDEW RESISTANCE PROTEIN RPW8"/>
    <property type="match status" value="1"/>
</dbReference>
<dbReference type="InterPro" id="IPR036388">
    <property type="entry name" value="WH-like_DNA-bd_sf"/>
</dbReference>
<dbReference type="Gene3D" id="1.10.10.10">
    <property type="entry name" value="Winged helix-like DNA-binding domain superfamily/Winged helix DNA-binding domain"/>
    <property type="match status" value="1"/>
</dbReference>
<evidence type="ECO:0000256" key="3">
    <source>
        <dbReference type="ARBA" id="ARBA00022821"/>
    </source>
</evidence>
<feature type="domain" description="R13L1/DRL21-like LRR repeat region" evidence="7">
    <location>
        <begin position="764"/>
        <end position="888"/>
    </location>
</feature>
<comment type="caution">
    <text evidence="8">The sequence shown here is derived from an EMBL/GenBank/DDBJ whole genome shotgun (WGS) entry which is preliminary data.</text>
</comment>
<dbReference type="InterPro" id="IPR027417">
    <property type="entry name" value="P-loop_NTPase"/>
</dbReference>
<evidence type="ECO:0000259" key="6">
    <source>
        <dbReference type="Pfam" id="PF23559"/>
    </source>
</evidence>
<evidence type="ECO:0000256" key="4">
    <source>
        <dbReference type="SAM" id="MobiDB-lite"/>
    </source>
</evidence>
<dbReference type="SUPFAM" id="SSF52540">
    <property type="entry name" value="P-loop containing nucleoside triphosphate hydrolases"/>
    <property type="match status" value="1"/>
</dbReference>
<dbReference type="Pfam" id="PF25019">
    <property type="entry name" value="LRR_R13L1-DRL21"/>
    <property type="match status" value="1"/>
</dbReference>
<dbReference type="InterPro" id="IPR042197">
    <property type="entry name" value="Apaf_helical"/>
</dbReference>
<dbReference type="Pfam" id="PF00931">
    <property type="entry name" value="NB-ARC"/>
    <property type="match status" value="1"/>
</dbReference>
<dbReference type="EMBL" id="BQKI01000090">
    <property type="protein sequence ID" value="GJN36552.1"/>
    <property type="molecule type" value="Genomic_DNA"/>
</dbReference>
<dbReference type="InterPro" id="IPR056789">
    <property type="entry name" value="LRR_R13L1-DRL21"/>
</dbReference>
<evidence type="ECO:0000256" key="2">
    <source>
        <dbReference type="ARBA" id="ARBA00022737"/>
    </source>
</evidence>
<reference evidence="8" key="2">
    <citation type="submission" date="2021-12" db="EMBL/GenBank/DDBJ databases">
        <title>Resequencing data analysis of finger millet.</title>
        <authorList>
            <person name="Hatakeyama M."/>
            <person name="Aluri S."/>
            <person name="Balachadran M.T."/>
            <person name="Sivarajan S.R."/>
            <person name="Poveda L."/>
            <person name="Shimizu-Inatsugi R."/>
            <person name="Schlapbach R."/>
            <person name="Sreeman S.M."/>
            <person name="Shimizu K.K."/>
        </authorList>
    </citation>
    <scope>NUCLEOTIDE SEQUENCE</scope>
</reference>
<dbReference type="PANTHER" id="PTHR36766:SF40">
    <property type="entry name" value="DISEASE RESISTANCE PROTEIN RGA3"/>
    <property type="match status" value="1"/>
</dbReference>
<dbReference type="InterPro" id="IPR058922">
    <property type="entry name" value="WHD_DRP"/>
</dbReference>
<keyword evidence="9" id="KW-1185">Reference proteome</keyword>
<dbReference type="Pfam" id="PF23559">
    <property type="entry name" value="WHD_DRP"/>
    <property type="match status" value="1"/>
</dbReference>
<dbReference type="GO" id="GO:0006952">
    <property type="term" value="P:defense response"/>
    <property type="evidence" value="ECO:0007669"/>
    <property type="project" value="UniProtKB-KW"/>
</dbReference>
<name>A0AAV5FPI2_ELECO</name>